<dbReference type="InterPro" id="IPR036373">
    <property type="entry name" value="Ribosomal_bL17_sf"/>
</dbReference>
<evidence type="ECO:0000256" key="3">
    <source>
        <dbReference type="ARBA" id="ARBA00023274"/>
    </source>
</evidence>
<organism evidence="6 7">
    <name type="scientific">Xylocopa violacea</name>
    <name type="common">Violet carpenter bee</name>
    <name type="synonym">Apis violacea</name>
    <dbReference type="NCBI Taxonomy" id="135666"/>
    <lineage>
        <taxon>Eukaryota</taxon>
        <taxon>Metazoa</taxon>
        <taxon>Ecdysozoa</taxon>
        <taxon>Arthropoda</taxon>
        <taxon>Hexapoda</taxon>
        <taxon>Insecta</taxon>
        <taxon>Pterygota</taxon>
        <taxon>Neoptera</taxon>
        <taxon>Endopterygota</taxon>
        <taxon>Hymenoptera</taxon>
        <taxon>Apocrita</taxon>
        <taxon>Aculeata</taxon>
        <taxon>Apoidea</taxon>
        <taxon>Anthophila</taxon>
        <taxon>Apidae</taxon>
        <taxon>Xylocopa</taxon>
        <taxon>Xylocopa</taxon>
    </lineage>
</organism>
<keyword evidence="3" id="KW-0687">Ribonucleoprotein</keyword>
<name>A0ABP1PEM6_XYLVO</name>
<comment type="caution">
    <text evidence="6">The sequence shown here is derived from an EMBL/GenBank/DDBJ whole genome shotgun (WGS) entry which is preliminary data.</text>
</comment>
<evidence type="ECO:0000256" key="5">
    <source>
        <dbReference type="ARBA" id="ARBA00035413"/>
    </source>
</evidence>
<keyword evidence="2" id="KW-0689">Ribosomal protein</keyword>
<protein>
    <recommendedName>
        <fullName evidence="4">Large ribosomal subunit protein bL17m</fullName>
    </recommendedName>
    <alternativeName>
        <fullName evidence="5">39S ribosomal protein L17, mitochondrial</fullName>
    </alternativeName>
</protein>
<gene>
    <name evidence="6" type="ORF">XYLVIOL_LOCUS9554</name>
</gene>
<proteinExistence type="inferred from homology"/>
<evidence type="ECO:0000313" key="6">
    <source>
        <dbReference type="EMBL" id="CAL7949725.1"/>
    </source>
</evidence>
<reference evidence="6 7" key="1">
    <citation type="submission" date="2024-08" db="EMBL/GenBank/DDBJ databases">
        <authorList>
            <person name="Will J Nash"/>
            <person name="Angela Man"/>
            <person name="Seanna McTaggart"/>
            <person name="Kendall Baker"/>
            <person name="Tom Barker"/>
            <person name="Leah Catchpole"/>
            <person name="Alex Durrant"/>
            <person name="Karim Gharbi"/>
            <person name="Naomi Irish"/>
            <person name="Gemy Kaithakottil"/>
            <person name="Debby Ku"/>
            <person name="Aaliyah Providence"/>
            <person name="Felix Shaw"/>
            <person name="David Swarbreck"/>
            <person name="Chris Watkins"/>
            <person name="Ann M. McCartney"/>
            <person name="Giulio Formenti"/>
            <person name="Alice Mouton"/>
            <person name="Noel Vella"/>
            <person name="Bjorn M von Reumont"/>
            <person name="Adriana Vella"/>
            <person name="Wilfried Haerty"/>
        </authorList>
    </citation>
    <scope>NUCLEOTIDE SEQUENCE [LARGE SCALE GENOMIC DNA]</scope>
</reference>
<dbReference type="Proteomes" id="UP001642520">
    <property type="component" value="Unassembled WGS sequence"/>
</dbReference>
<comment type="similarity">
    <text evidence="1">Belongs to the bacterial ribosomal protein bL17 family.</text>
</comment>
<accession>A0ABP1PEM6</accession>
<dbReference type="PANTHER" id="PTHR14413:SF16">
    <property type="entry name" value="LARGE RIBOSOMAL SUBUNIT PROTEIN BL17M"/>
    <property type="match status" value="1"/>
</dbReference>
<dbReference type="EMBL" id="CAXAJV020001300">
    <property type="protein sequence ID" value="CAL7949725.1"/>
    <property type="molecule type" value="Genomic_DNA"/>
</dbReference>
<dbReference type="Pfam" id="PF01196">
    <property type="entry name" value="Ribosomal_L17"/>
    <property type="match status" value="1"/>
</dbReference>
<sequence length="182" mass="21578">MNQANVEKLVSKLKYNFRPKPRKLKNFDGPEGRIRKIQKTLTAVLKYERIELNYARADETRGYVERLISEALRHGPEHKETMELANFWIREKQLIHKLFKVLVPRYQNYTTSFTKLHNAPCIYPGFGYKRALLELRGNVYPSVEQVTPNKPYLIHNMLLDAARKEYRMEKYKEMAANMTTNI</sequence>
<evidence type="ECO:0000313" key="7">
    <source>
        <dbReference type="Proteomes" id="UP001642520"/>
    </source>
</evidence>
<evidence type="ECO:0000256" key="2">
    <source>
        <dbReference type="ARBA" id="ARBA00022980"/>
    </source>
</evidence>
<evidence type="ECO:0000256" key="4">
    <source>
        <dbReference type="ARBA" id="ARBA00035290"/>
    </source>
</evidence>
<evidence type="ECO:0000256" key="1">
    <source>
        <dbReference type="ARBA" id="ARBA00008777"/>
    </source>
</evidence>
<dbReference type="PANTHER" id="PTHR14413">
    <property type="entry name" value="RIBOSOMAL PROTEIN L17"/>
    <property type="match status" value="1"/>
</dbReference>
<dbReference type="Gene3D" id="3.90.1030.10">
    <property type="entry name" value="Ribosomal protein L17"/>
    <property type="match status" value="1"/>
</dbReference>
<keyword evidence="7" id="KW-1185">Reference proteome</keyword>
<dbReference type="SUPFAM" id="SSF64263">
    <property type="entry name" value="Prokaryotic ribosomal protein L17"/>
    <property type="match status" value="1"/>
</dbReference>
<dbReference type="InterPro" id="IPR000456">
    <property type="entry name" value="Ribosomal_bL17"/>
</dbReference>